<accession>A0AAD0HN04</accession>
<protein>
    <submittedName>
        <fullName evidence="1">Uncharacterized protein</fullName>
    </submittedName>
</protein>
<dbReference type="Proteomes" id="UP000264960">
    <property type="component" value="Chromosome"/>
</dbReference>
<dbReference type="RefSeq" id="WP_117730633.1">
    <property type="nucleotide sequence ID" value="NZ_CP027116.1"/>
</dbReference>
<organism evidence="1 2">
    <name type="scientific">Bacillus pumilus</name>
    <name type="common">Bacillus mesentericus</name>
    <dbReference type="NCBI Taxonomy" id="1408"/>
    <lineage>
        <taxon>Bacteria</taxon>
        <taxon>Bacillati</taxon>
        <taxon>Bacillota</taxon>
        <taxon>Bacilli</taxon>
        <taxon>Bacillales</taxon>
        <taxon>Bacillaceae</taxon>
        <taxon>Bacillus</taxon>
    </lineage>
</organism>
<evidence type="ECO:0000313" key="2">
    <source>
        <dbReference type="Proteomes" id="UP000264960"/>
    </source>
</evidence>
<gene>
    <name evidence="1" type="ORF">C5695_10250</name>
</gene>
<proteinExistence type="predicted"/>
<dbReference type="EMBL" id="CP027116">
    <property type="protein sequence ID" value="AVM24200.1"/>
    <property type="molecule type" value="Genomic_DNA"/>
</dbReference>
<reference evidence="1 2" key="1">
    <citation type="submission" date="2018-02" db="EMBL/GenBank/DDBJ databases">
        <title>The complete genome of two Bacillus pumilus strains from Cuatro Cienegas, Coahuila, Mexico.</title>
        <authorList>
            <person name="Zarza E."/>
            <person name="Alcaraz L.D."/>
            <person name="Aguilar-Salinas B."/>
            <person name="Islas A."/>
            <person name="Olmedo-Alvarez G."/>
        </authorList>
    </citation>
    <scope>NUCLEOTIDE SEQUENCE [LARGE SCALE GENOMIC DNA]</scope>
    <source>
        <strain evidence="1 2">145</strain>
    </source>
</reference>
<name>A0AAD0HN04_BACPU</name>
<evidence type="ECO:0000313" key="1">
    <source>
        <dbReference type="EMBL" id="AVM24200.1"/>
    </source>
</evidence>
<dbReference type="AlphaFoldDB" id="A0AAD0HN04"/>
<sequence length="89" mass="10493">MTELINQHNELTEYLKSKGFTVKFHVDMSNNHLFEKHYVVYKESETINTELVFKANAKTNEVEYSFVDNNQYPDLVEEVNTLIKNFKAS</sequence>